<proteinExistence type="predicted"/>
<protein>
    <submittedName>
        <fullName evidence="1">Uncharacterized protein</fullName>
    </submittedName>
</protein>
<name>A0A9N7VNG9_PLEPL</name>
<sequence>MPAAGELRCVDAAIESVLEDIDSAYILKEEHRTRSLHGFVPVTPEAEAPRCAKAASRCFSLRCDRHNVLTWEWMGASCYLRLGAALKRPAGTGWSGRVQAGWRIHGEARMTAEQRGTRRFCVEQARSRNLVHKTKRDVKPPHIYLLAASDSIEAKPLGPSTLSSSIILKGGKGDSRFLRAGAIAVTPPSLRRRAPHRSPDFQIFSVFCTAFSNVAAFNNNLLPTSPSSFVRYTHFIPCTTTSSYFATGPCASLSIFIELTFSFTSSSETPANAADRLLFPPTCWQRCQAPSLRSTERWRS</sequence>
<gene>
    <name evidence="1" type="ORF">PLEPLA_LOCUS40504</name>
</gene>
<evidence type="ECO:0000313" key="2">
    <source>
        <dbReference type="Proteomes" id="UP001153269"/>
    </source>
</evidence>
<reference evidence="1" key="1">
    <citation type="submission" date="2020-03" db="EMBL/GenBank/DDBJ databases">
        <authorList>
            <person name="Weist P."/>
        </authorList>
    </citation>
    <scope>NUCLEOTIDE SEQUENCE</scope>
</reference>
<evidence type="ECO:0000313" key="1">
    <source>
        <dbReference type="EMBL" id="CAB1452754.1"/>
    </source>
</evidence>
<dbReference type="Proteomes" id="UP001153269">
    <property type="component" value="Unassembled WGS sequence"/>
</dbReference>
<comment type="caution">
    <text evidence="1">The sequence shown here is derived from an EMBL/GenBank/DDBJ whole genome shotgun (WGS) entry which is preliminary data.</text>
</comment>
<dbReference type="AlphaFoldDB" id="A0A9N7VNG9"/>
<organism evidence="1 2">
    <name type="scientific">Pleuronectes platessa</name>
    <name type="common">European plaice</name>
    <dbReference type="NCBI Taxonomy" id="8262"/>
    <lineage>
        <taxon>Eukaryota</taxon>
        <taxon>Metazoa</taxon>
        <taxon>Chordata</taxon>
        <taxon>Craniata</taxon>
        <taxon>Vertebrata</taxon>
        <taxon>Euteleostomi</taxon>
        <taxon>Actinopterygii</taxon>
        <taxon>Neopterygii</taxon>
        <taxon>Teleostei</taxon>
        <taxon>Neoteleostei</taxon>
        <taxon>Acanthomorphata</taxon>
        <taxon>Carangaria</taxon>
        <taxon>Pleuronectiformes</taxon>
        <taxon>Pleuronectoidei</taxon>
        <taxon>Pleuronectidae</taxon>
        <taxon>Pleuronectes</taxon>
    </lineage>
</organism>
<dbReference type="EMBL" id="CADEAL010004142">
    <property type="protein sequence ID" value="CAB1452754.1"/>
    <property type="molecule type" value="Genomic_DNA"/>
</dbReference>
<keyword evidence="2" id="KW-1185">Reference proteome</keyword>
<accession>A0A9N7VNG9</accession>